<reference evidence="1" key="1">
    <citation type="submission" date="2024-03" db="EMBL/GenBank/DDBJ databases">
        <title>WGS assembly of Saponaria officinalis var. Norfolk2.</title>
        <authorList>
            <person name="Jenkins J."/>
            <person name="Shu S."/>
            <person name="Grimwood J."/>
            <person name="Barry K."/>
            <person name="Goodstein D."/>
            <person name="Schmutz J."/>
            <person name="Leebens-Mack J."/>
            <person name="Osbourn A."/>
        </authorList>
    </citation>
    <scope>NUCLEOTIDE SEQUENCE [LARGE SCALE GENOMIC DNA]</scope>
    <source>
        <strain evidence="1">JIC</strain>
    </source>
</reference>
<dbReference type="AlphaFoldDB" id="A0AAW1M8N6"/>
<accession>A0AAW1M8N6</accession>
<gene>
    <name evidence="1" type="ORF">RND81_03G158600</name>
</gene>
<dbReference type="Proteomes" id="UP001443914">
    <property type="component" value="Unassembled WGS sequence"/>
</dbReference>
<evidence type="ECO:0000313" key="2">
    <source>
        <dbReference type="Proteomes" id="UP001443914"/>
    </source>
</evidence>
<proteinExistence type="predicted"/>
<keyword evidence="2" id="KW-1185">Reference proteome</keyword>
<organism evidence="1 2">
    <name type="scientific">Saponaria officinalis</name>
    <name type="common">Common soapwort</name>
    <name type="synonym">Lychnis saponaria</name>
    <dbReference type="NCBI Taxonomy" id="3572"/>
    <lineage>
        <taxon>Eukaryota</taxon>
        <taxon>Viridiplantae</taxon>
        <taxon>Streptophyta</taxon>
        <taxon>Embryophyta</taxon>
        <taxon>Tracheophyta</taxon>
        <taxon>Spermatophyta</taxon>
        <taxon>Magnoliopsida</taxon>
        <taxon>eudicotyledons</taxon>
        <taxon>Gunneridae</taxon>
        <taxon>Pentapetalae</taxon>
        <taxon>Caryophyllales</taxon>
        <taxon>Caryophyllaceae</taxon>
        <taxon>Caryophylleae</taxon>
        <taxon>Saponaria</taxon>
    </lineage>
</organism>
<protein>
    <submittedName>
        <fullName evidence="1">Uncharacterized protein</fullName>
    </submittedName>
</protein>
<sequence>MLMHMLLYEDKPFDSLLGKKRHMIYYAGELAVSLVMADANTYRKQALIKVADFVSIRPSIEISLYGFRKVSTEVLILRRKAKDHGKGRVKVKGQGVKTIRKSK</sequence>
<name>A0AAW1M8N6_SAPOF</name>
<dbReference type="EMBL" id="JBDFQZ010000003">
    <property type="protein sequence ID" value="KAK9742247.1"/>
    <property type="molecule type" value="Genomic_DNA"/>
</dbReference>
<evidence type="ECO:0000313" key="1">
    <source>
        <dbReference type="EMBL" id="KAK9742247.1"/>
    </source>
</evidence>
<comment type="caution">
    <text evidence="1">The sequence shown here is derived from an EMBL/GenBank/DDBJ whole genome shotgun (WGS) entry which is preliminary data.</text>
</comment>